<evidence type="ECO:0000256" key="1">
    <source>
        <dbReference type="ARBA" id="ARBA00022801"/>
    </source>
</evidence>
<dbReference type="EMBL" id="PKTG01000129">
    <property type="protein sequence ID" value="PLX15804.1"/>
    <property type="molecule type" value="Genomic_DNA"/>
</dbReference>
<dbReference type="InterPro" id="IPR032466">
    <property type="entry name" value="Metal_Hydrolase"/>
</dbReference>
<dbReference type="PANTHER" id="PTHR43794:SF11">
    <property type="entry name" value="AMIDOHYDROLASE-RELATED DOMAIN-CONTAINING PROTEIN"/>
    <property type="match status" value="1"/>
</dbReference>
<feature type="domain" description="Amidohydrolase-related" evidence="2">
    <location>
        <begin position="55"/>
        <end position="408"/>
    </location>
</feature>
<protein>
    <submittedName>
        <fullName evidence="3">N-ethylammeline chlorohydrolase</fullName>
    </submittedName>
</protein>
<dbReference type="AlphaFoldDB" id="A0A2N5ZB20"/>
<dbReference type="InterPro" id="IPR011059">
    <property type="entry name" value="Metal-dep_hydrolase_composite"/>
</dbReference>
<dbReference type="PANTHER" id="PTHR43794">
    <property type="entry name" value="AMINOHYDROLASE SSNA-RELATED"/>
    <property type="match status" value="1"/>
</dbReference>
<evidence type="ECO:0000313" key="4">
    <source>
        <dbReference type="Proteomes" id="UP000234857"/>
    </source>
</evidence>
<dbReference type="Gene3D" id="2.30.40.10">
    <property type="entry name" value="Urease, subunit C, domain 1"/>
    <property type="match status" value="1"/>
</dbReference>
<organism evidence="3 4">
    <name type="scientific">Muiribacterium halophilum</name>
    <dbReference type="NCBI Taxonomy" id="2053465"/>
    <lineage>
        <taxon>Bacteria</taxon>
        <taxon>Candidatus Muiribacteriota</taxon>
        <taxon>Candidatus Muiribacteriia</taxon>
        <taxon>Candidatus Muiribacteriales</taxon>
        <taxon>Candidatus Muiribacteriaceae</taxon>
        <taxon>Candidatus Muiribacterium</taxon>
    </lineage>
</organism>
<dbReference type="Proteomes" id="UP000234857">
    <property type="component" value="Unassembled WGS sequence"/>
</dbReference>
<dbReference type="InterPro" id="IPR006680">
    <property type="entry name" value="Amidohydro-rel"/>
</dbReference>
<accession>A0A2N5ZB20</accession>
<sequence length="443" mass="49366">MLILKNGTLLTYNSKGDFIKKNCDIKIVDDKITDICEPNTIITENSDCIDCTDKYITPGFIQTHIHLCQVLFRGSADDMELLDWLKKRIWPLESLHTKSSIDISSRLGLAEVIAGGTTTIVDMGTTRHTEIIAENIIKSGIRAFFGKTMMDEESIPEYIKEDTDTSLSEVEDLINKYHNSASGRVKYAVSPRFAVSCTDTLMREAAKIADKHGLLYHTHASENKKEVEIVKNRSGYRNIEYFEKNEIASDRLILAHCIWVDDSERDIMKEYDIKVMHCPGANLKLASGISPIPDYLDRGITVSLGGDGAPCNNNLSIFNEMRLAALIQKPIHGPLSMNAYTVFNMATVGGAKTVGLEDSIGTVEVGKKADINIIDLDMFHSTPYSDPVSAIVYAANPMNIDSVIIDGKKIYSRKTGILTFETSDLKKTPRKKLNEMIEKIKDL</sequence>
<gene>
    <name evidence="3" type="ORF">C0601_12000</name>
</gene>
<comment type="caution">
    <text evidence="3">The sequence shown here is derived from an EMBL/GenBank/DDBJ whole genome shotgun (WGS) entry which is preliminary data.</text>
</comment>
<dbReference type="InterPro" id="IPR050287">
    <property type="entry name" value="MTA/SAH_deaminase"/>
</dbReference>
<dbReference type="NCBIfam" id="NF005557">
    <property type="entry name" value="PRK07228.1"/>
    <property type="match status" value="1"/>
</dbReference>
<evidence type="ECO:0000313" key="3">
    <source>
        <dbReference type="EMBL" id="PLX15804.1"/>
    </source>
</evidence>
<dbReference type="Pfam" id="PF01979">
    <property type="entry name" value="Amidohydro_1"/>
    <property type="match status" value="1"/>
</dbReference>
<keyword evidence="1 3" id="KW-0378">Hydrolase</keyword>
<evidence type="ECO:0000259" key="2">
    <source>
        <dbReference type="Pfam" id="PF01979"/>
    </source>
</evidence>
<dbReference type="GO" id="GO:0016810">
    <property type="term" value="F:hydrolase activity, acting on carbon-nitrogen (but not peptide) bonds"/>
    <property type="evidence" value="ECO:0007669"/>
    <property type="project" value="InterPro"/>
</dbReference>
<dbReference type="SUPFAM" id="SSF51556">
    <property type="entry name" value="Metallo-dependent hydrolases"/>
    <property type="match status" value="1"/>
</dbReference>
<proteinExistence type="predicted"/>
<dbReference type="Gene3D" id="3.20.20.140">
    <property type="entry name" value="Metal-dependent hydrolases"/>
    <property type="match status" value="1"/>
</dbReference>
<name>A0A2N5ZB20_MUIH1</name>
<reference evidence="3 4" key="1">
    <citation type="submission" date="2017-11" db="EMBL/GenBank/DDBJ databases">
        <title>Genome-resolved metagenomics identifies genetic mobility, metabolic interactions, and unexpected diversity in perchlorate-reducing communities.</title>
        <authorList>
            <person name="Barnum T.P."/>
            <person name="Figueroa I.A."/>
            <person name="Carlstrom C.I."/>
            <person name="Lucas L.N."/>
            <person name="Engelbrektson A.L."/>
            <person name="Coates J.D."/>
        </authorList>
    </citation>
    <scope>NUCLEOTIDE SEQUENCE [LARGE SCALE GENOMIC DNA]</scope>
    <source>
        <strain evidence="3">BM706</strain>
    </source>
</reference>
<dbReference type="CDD" id="cd01298">
    <property type="entry name" value="ATZ_TRZ_like"/>
    <property type="match status" value="1"/>
</dbReference>
<dbReference type="SUPFAM" id="SSF51338">
    <property type="entry name" value="Composite domain of metallo-dependent hydrolases"/>
    <property type="match status" value="1"/>
</dbReference>